<keyword evidence="1" id="KW-1133">Transmembrane helix</keyword>
<keyword evidence="4" id="KW-1185">Reference proteome</keyword>
<protein>
    <submittedName>
        <fullName evidence="2">Pilus assembly protein Flp/PilA</fullName>
    </submittedName>
</protein>
<feature type="transmembrane region" description="Helical" evidence="1">
    <location>
        <begin position="21"/>
        <end position="42"/>
    </location>
</feature>
<evidence type="ECO:0000313" key="3">
    <source>
        <dbReference type="EMBL" id="MDQ0179649.1"/>
    </source>
</evidence>
<dbReference type="RefSeq" id="WP_306959133.1">
    <property type="nucleotide sequence ID" value="NZ_JAUSRG010000001.1"/>
</dbReference>
<dbReference type="AlphaFoldDB" id="A0AAW8D720"/>
<dbReference type="EMBL" id="JAUSRG010000001">
    <property type="protein sequence ID" value="MDP9903698.1"/>
    <property type="molecule type" value="Genomic_DNA"/>
</dbReference>
<sequence>MFAFFSNAASRIRRDEKGATAVEYGIMVALIAVVIIAAVTLLGGTVQDTFTKVQCSVAGKTYTAGTTAGKATCA</sequence>
<dbReference type="Proteomes" id="UP001242995">
    <property type="component" value="Unassembled WGS sequence"/>
</dbReference>
<evidence type="ECO:0000256" key="1">
    <source>
        <dbReference type="SAM" id="Phobius"/>
    </source>
</evidence>
<dbReference type="Proteomes" id="UP001230951">
    <property type="component" value="Unassembled WGS sequence"/>
</dbReference>
<organism evidence="2 5">
    <name type="scientific">Arthrobacter bambusae</name>
    <dbReference type="NCBI Taxonomy" id="1338426"/>
    <lineage>
        <taxon>Bacteria</taxon>
        <taxon>Bacillati</taxon>
        <taxon>Actinomycetota</taxon>
        <taxon>Actinomycetes</taxon>
        <taxon>Micrococcales</taxon>
        <taxon>Micrococcaceae</taxon>
        <taxon>Arthrobacter</taxon>
    </lineage>
</organism>
<name>A0AAW8D720_9MICC</name>
<keyword evidence="1" id="KW-0472">Membrane</keyword>
<reference evidence="2 4" key="1">
    <citation type="submission" date="2023-07" db="EMBL/GenBank/DDBJ databases">
        <title>Sorghum-associated microbial communities from plants grown in Nebraska, USA.</title>
        <authorList>
            <person name="Schachtman D."/>
        </authorList>
    </citation>
    <scope>NUCLEOTIDE SEQUENCE</scope>
    <source>
        <strain evidence="2">DS1006</strain>
        <strain evidence="3 4">DS1016</strain>
    </source>
</reference>
<evidence type="ECO:0000313" key="5">
    <source>
        <dbReference type="Proteomes" id="UP001242995"/>
    </source>
</evidence>
<dbReference type="InterPro" id="IPR007047">
    <property type="entry name" value="Flp_Fap"/>
</dbReference>
<gene>
    <name evidence="2" type="ORF">J2S90_000638</name>
    <name evidence="3" type="ORF">J2S93_001065</name>
</gene>
<accession>A0AAW8D720</accession>
<comment type="caution">
    <text evidence="2">The sequence shown here is derived from an EMBL/GenBank/DDBJ whole genome shotgun (WGS) entry which is preliminary data.</text>
</comment>
<evidence type="ECO:0000313" key="4">
    <source>
        <dbReference type="Proteomes" id="UP001230951"/>
    </source>
</evidence>
<dbReference type="EMBL" id="JAUSTF010000002">
    <property type="protein sequence ID" value="MDQ0179649.1"/>
    <property type="molecule type" value="Genomic_DNA"/>
</dbReference>
<evidence type="ECO:0000313" key="2">
    <source>
        <dbReference type="EMBL" id="MDP9903698.1"/>
    </source>
</evidence>
<proteinExistence type="predicted"/>
<dbReference type="Pfam" id="PF04964">
    <property type="entry name" value="Flp_Fap"/>
    <property type="match status" value="1"/>
</dbReference>
<keyword evidence="1" id="KW-0812">Transmembrane</keyword>